<dbReference type="AlphaFoldDB" id="A0AAV4RE70"/>
<evidence type="ECO:0000313" key="3">
    <source>
        <dbReference type="Proteomes" id="UP001054945"/>
    </source>
</evidence>
<organism evidence="2 3">
    <name type="scientific">Caerostris extrusa</name>
    <name type="common">Bark spider</name>
    <name type="synonym">Caerostris bankana</name>
    <dbReference type="NCBI Taxonomy" id="172846"/>
    <lineage>
        <taxon>Eukaryota</taxon>
        <taxon>Metazoa</taxon>
        <taxon>Ecdysozoa</taxon>
        <taxon>Arthropoda</taxon>
        <taxon>Chelicerata</taxon>
        <taxon>Arachnida</taxon>
        <taxon>Araneae</taxon>
        <taxon>Araneomorphae</taxon>
        <taxon>Entelegynae</taxon>
        <taxon>Araneoidea</taxon>
        <taxon>Araneidae</taxon>
        <taxon>Caerostris</taxon>
    </lineage>
</organism>
<gene>
    <name evidence="2" type="ORF">CEXT_301191</name>
</gene>
<sequence>MARPGLDHPGIYSPSPPLRRRGRNNPHSPFPGKSCLSEIFRTTNRESEGEFPGKKMGKKMLRRRLPDFLPCLCAVCGGPPRGFFCGASAEKQTSIYSFSRVYISSSNFRDSEKNGIT</sequence>
<proteinExistence type="predicted"/>
<keyword evidence="3" id="KW-1185">Reference proteome</keyword>
<name>A0AAV4RE70_CAEEX</name>
<comment type="caution">
    <text evidence="2">The sequence shown here is derived from an EMBL/GenBank/DDBJ whole genome shotgun (WGS) entry which is preliminary data.</text>
</comment>
<evidence type="ECO:0000313" key="2">
    <source>
        <dbReference type="EMBL" id="GIY19642.1"/>
    </source>
</evidence>
<accession>A0AAV4RE70</accession>
<dbReference type="Proteomes" id="UP001054945">
    <property type="component" value="Unassembled WGS sequence"/>
</dbReference>
<dbReference type="EMBL" id="BPLR01007779">
    <property type="protein sequence ID" value="GIY19642.1"/>
    <property type="molecule type" value="Genomic_DNA"/>
</dbReference>
<feature type="region of interest" description="Disordered" evidence="1">
    <location>
        <begin position="1"/>
        <end position="35"/>
    </location>
</feature>
<reference evidence="2 3" key="1">
    <citation type="submission" date="2021-06" db="EMBL/GenBank/DDBJ databases">
        <title>Caerostris extrusa draft genome.</title>
        <authorList>
            <person name="Kono N."/>
            <person name="Arakawa K."/>
        </authorList>
    </citation>
    <scope>NUCLEOTIDE SEQUENCE [LARGE SCALE GENOMIC DNA]</scope>
</reference>
<protein>
    <submittedName>
        <fullName evidence="2">Uncharacterized protein</fullName>
    </submittedName>
</protein>
<evidence type="ECO:0000256" key="1">
    <source>
        <dbReference type="SAM" id="MobiDB-lite"/>
    </source>
</evidence>